<reference evidence="2 3" key="1">
    <citation type="submission" date="2020-08" db="EMBL/GenBank/DDBJ databases">
        <title>Plant Genome Project.</title>
        <authorList>
            <person name="Zhang R.-G."/>
        </authorList>
    </citation>
    <scope>NUCLEOTIDE SEQUENCE [LARGE SCALE GENOMIC DNA]</scope>
    <source>
        <tissue evidence="2">Rhizome</tissue>
    </source>
</reference>
<accession>A0A8J5HZB3</accession>
<dbReference type="AlphaFoldDB" id="A0A8J5HZB3"/>
<feature type="region of interest" description="Disordered" evidence="1">
    <location>
        <begin position="218"/>
        <end position="239"/>
    </location>
</feature>
<organism evidence="2 3">
    <name type="scientific">Zingiber officinale</name>
    <name type="common">Ginger</name>
    <name type="synonym">Amomum zingiber</name>
    <dbReference type="NCBI Taxonomy" id="94328"/>
    <lineage>
        <taxon>Eukaryota</taxon>
        <taxon>Viridiplantae</taxon>
        <taxon>Streptophyta</taxon>
        <taxon>Embryophyta</taxon>
        <taxon>Tracheophyta</taxon>
        <taxon>Spermatophyta</taxon>
        <taxon>Magnoliopsida</taxon>
        <taxon>Liliopsida</taxon>
        <taxon>Zingiberales</taxon>
        <taxon>Zingiberaceae</taxon>
        <taxon>Zingiber</taxon>
    </lineage>
</organism>
<sequence>MAIASLFADLLRQARPRNPSITIFRAFPLSLRQPSRPLSSGLTNSQGLAVEEESAALVDDLRSQIFQLRFPKRSSIDALDRWVREGRTVTASELREITKDLRKLKRFKHTLELSLLSPLLLNHLYQIGLESNINAIPLDVMVFQFQLVGFQKDAGKDVTIGFQIGGSSAYGFTNLKYSRVEIDEVRRNRCETASLSYSPSPPPAGGCCFERVGGPCDRDREGQQPAGSPGILSAGTPLSPGLRPCRKRTVPAQGVLLGAPSPGPNIQEALGKMIK</sequence>
<evidence type="ECO:0000256" key="1">
    <source>
        <dbReference type="SAM" id="MobiDB-lite"/>
    </source>
</evidence>
<name>A0A8J5HZB3_ZINOF</name>
<dbReference type="Proteomes" id="UP000734854">
    <property type="component" value="Unassembled WGS sequence"/>
</dbReference>
<evidence type="ECO:0000313" key="3">
    <source>
        <dbReference type="Proteomes" id="UP000734854"/>
    </source>
</evidence>
<comment type="caution">
    <text evidence="2">The sequence shown here is derived from an EMBL/GenBank/DDBJ whole genome shotgun (WGS) entry which is preliminary data.</text>
</comment>
<gene>
    <name evidence="2" type="ORF">ZIOFF_001983</name>
</gene>
<dbReference type="EMBL" id="JACMSC010000001">
    <property type="protein sequence ID" value="KAG6536907.1"/>
    <property type="molecule type" value="Genomic_DNA"/>
</dbReference>
<protein>
    <submittedName>
        <fullName evidence="2">Uncharacterized protein</fullName>
    </submittedName>
</protein>
<keyword evidence="3" id="KW-1185">Reference proteome</keyword>
<evidence type="ECO:0000313" key="2">
    <source>
        <dbReference type="EMBL" id="KAG6536907.1"/>
    </source>
</evidence>
<proteinExistence type="predicted"/>